<organism evidence="1 2">
    <name type="scientific">Phytophthora cactorum</name>
    <dbReference type="NCBI Taxonomy" id="29920"/>
    <lineage>
        <taxon>Eukaryota</taxon>
        <taxon>Sar</taxon>
        <taxon>Stramenopiles</taxon>
        <taxon>Oomycota</taxon>
        <taxon>Peronosporomycetes</taxon>
        <taxon>Peronosporales</taxon>
        <taxon>Peronosporaceae</taxon>
        <taxon>Phytophthora</taxon>
    </lineage>
</organism>
<name>A0A329RYF4_9STRA</name>
<dbReference type="STRING" id="29920.A0A329RYF4"/>
<comment type="caution">
    <text evidence="1">The sequence shown here is derived from an EMBL/GenBank/DDBJ whole genome shotgun (WGS) entry which is preliminary data.</text>
</comment>
<accession>A0A329RYF4</accession>
<proteinExistence type="predicted"/>
<dbReference type="InterPro" id="IPR027417">
    <property type="entry name" value="P-loop_NTPase"/>
</dbReference>
<protein>
    <recommendedName>
        <fullName evidence="3">P-loop containing nucleoside triphosphate hydrolase</fullName>
    </recommendedName>
</protein>
<gene>
    <name evidence="1" type="ORF">PC110_g15157</name>
</gene>
<dbReference type="AlphaFoldDB" id="A0A329RYF4"/>
<evidence type="ECO:0008006" key="3">
    <source>
        <dbReference type="Google" id="ProtNLM"/>
    </source>
</evidence>
<dbReference type="EMBL" id="MJFZ01000487">
    <property type="protein sequence ID" value="RAW28452.1"/>
    <property type="molecule type" value="Genomic_DNA"/>
</dbReference>
<dbReference type="SUPFAM" id="SSF52540">
    <property type="entry name" value="P-loop containing nucleoside triphosphate hydrolases"/>
    <property type="match status" value="1"/>
</dbReference>
<sequence length="592" mass="66810">MLIPSEVIKGGEAAVTTYLKALNETAAAQLTKRCKICVVGPSTWGKTTLVKSLSEAAPSLVDEEDRTIGIDLFSLTFPPEDKVSIEADRVHDGNSRYDVIFWDFAGQEIYQTTHAMFFSNRTLYLVCIHLQVYAEKLRNGNTFKPDAHFKLIGTKSDLVPEASQVNRDVGIDLSSRLTTFIEDPGRSEDKYSFEEARVSIRETIRAKPRLTFDMPTTYTQVLEEIVKLRREAKTSPTHKERLATIMLDIIRCVINHEYEGKLGTKYEVLRQSGTLWHDLLMLSPFWSALLAIDTDMVERFKRLLRRFDLAYPVSRQQKFDTDLIVPTYWKLREISRHRSLSRHESVLDRHYGVGIQVAKWKYSVSVAVSEAIFVSFVVRSYRSEVEQQVNENYFDTSQYDDIKRLVVESDKRLFPAVWTISCSKETSTIELRIHSDLSGRCYHTPLEISTPNGFARFVADHATFIQVGISILSIASVAIPINVASTAVELTLSASGMADCATTGVRGIADRVSIVKTTLDRANLDPGKNMSSQDMATSSEAQMGFLKKLLTLHNSSFDEFAVSETANLVRATTRNGSYVWVHESELKKLEGH</sequence>
<evidence type="ECO:0000313" key="2">
    <source>
        <dbReference type="Proteomes" id="UP000251314"/>
    </source>
</evidence>
<dbReference type="Gene3D" id="3.40.50.300">
    <property type="entry name" value="P-loop containing nucleotide triphosphate hydrolases"/>
    <property type="match status" value="1"/>
</dbReference>
<reference evidence="1 2" key="1">
    <citation type="submission" date="2018-01" db="EMBL/GenBank/DDBJ databases">
        <title>Draft genome of the strawberry crown rot pathogen Phytophthora cactorum.</title>
        <authorList>
            <person name="Armitage A.D."/>
            <person name="Lysoe E."/>
            <person name="Nellist C.F."/>
            <person name="Harrison R.J."/>
            <person name="Brurberg M.B."/>
        </authorList>
    </citation>
    <scope>NUCLEOTIDE SEQUENCE [LARGE SCALE GENOMIC DNA]</scope>
    <source>
        <strain evidence="1 2">10300</strain>
    </source>
</reference>
<dbReference type="VEuPathDB" id="FungiDB:PC110_g15157"/>
<evidence type="ECO:0000313" key="1">
    <source>
        <dbReference type="EMBL" id="RAW28452.1"/>
    </source>
</evidence>
<dbReference type="Pfam" id="PF08477">
    <property type="entry name" value="Roc"/>
    <property type="match status" value="1"/>
</dbReference>
<keyword evidence="2" id="KW-1185">Reference proteome</keyword>
<dbReference type="Proteomes" id="UP000251314">
    <property type="component" value="Unassembled WGS sequence"/>
</dbReference>
<dbReference type="OrthoDB" id="93327at2759"/>